<proteinExistence type="predicted"/>
<name>A0A158KXR2_9BURK</name>
<protein>
    <submittedName>
        <fullName evidence="1">TetR family transcriptional regulator</fullName>
    </submittedName>
</protein>
<dbReference type="AlphaFoldDB" id="A0A158KXR2"/>
<sequence length="62" mass="7124">MTLVGLGYYIISNRFTIEAFTGRNYAEPSYQRSIAMMHLEMVLSYLRPGSSETNERSPDTEQ</sequence>
<evidence type="ECO:0000313" key="1">
    <source>
        <dbReference type="EMBL" id="SAL85529.1"/>
    </source>
</evidence>
<reference evidence="1" key="1">
    <citation type="submission" date="2016-01" db="EMBL/GenBank/DDBJ databases">
        <authorList>
            <person name="Peeters C."/>
        </authorList>
    </citation>
    <scope>NUCLEOTIDE SEQUENCE [LARGE SCALE GENOMIC DNA]</scope>
    <source>
        <strain evidence="1">LMG 29317</strain>
    </source>
</reference>
<accession>A0A158KXR2</accession>
<evidence type="ECO:0000313" key="2">
    <source>
        <dbReference type="Proteomes" id="UP000055019"/>
    </source>
</evidence>
<comment type="caution">
    <text evidence="1">The sequence shown here is derived from an EMBL/GenBank/DDBJ whole genome shotgun (WGS) entry which is preliminary data.</text>
</comment>
<dbReference type="Proteomes" id="UP000055019">
    <property type="component" value="Unassembled WGS sequence"/>
</dbReference>
<organism evidence="1 2">
    <name type="scientific">Caballeronia arvi</name>
    <dbReference type="NCBI Taxonomy" id="1777135"/>
    <lineage>
        <taxon>Bacteria</taxon>
        <taxon>Pseudomonadati</taxon>
        <taxon>Pseudomonadota</taxon>
        <taxon>Betaproteobacteria</taxon>
        <taxon>Burkholderiales</taxon>
        <taxon>Burkholderiaceae</taxon>
        <taxon>Caballeronia</taxon>
    </lineage>
</organism>
<dbReference type="EMBL" id="FCOM02000061">
    <property type="protein sequence ID" value="SAL85529.1"/>
    <property type="molecule type" value="Genomic_DNA"/>
</dbReference>
<keyword evidence="2" id="KW-1185">Reference proteome</keyword>
<gene>
    <name evidence="1" type="ORF">AWB74_07339</name>
</gene>